<dbReference type="AlphaFoldDB" id="A0A7G9B2M0"/>
<sequence>MALKEDTSLIGYLAGNLGCRYLSDIKYLDAPAFSVYRLVTDIPADRYSTSQWLDAIDYLAGPCAGLESLAAGELKARLMDRLYQMQM</sequence>
<dbReference type="EMBL" id="CP060490">
    <property type="protein sequence ID" value="QNL43801.1"/>
    <property type="molecule type" value="Genomic_DNA"/>
</dbReference>
<evidence type="ECO:0000313" key="1">
    <source>
        <dbReference type="EMBL" id="QNL43801.1"/>
    </source>
</evidence>
<name>A0A7G9B2M0_9FIRM</name>
<evidence type="ECO:0000313" key="2">
    <source>
        <dbReference type="Proteomes" id="UP000515960"/>
    </source>
</evidence>
<proteinExistence type="predicted"/>
<keyword evidence="2" id="KW-1185">Reference proteome</keyword>
<dbReference type="RefSeq" id="WP_187332392.1">
    <property type="nucleotide sequence ID" value="NZ_CP060490.1"/>
</dbReference>
<dbReference type="Proteomes" id="UP000515960">
    <property type="component" value="Chromosome"/>
</dbReference>
<protein>
    <submittedName>
        <fullName evidence="1">Uncharacterized protein</fullName>
    </submittedName>
</protein>
<accession>A0A7G9B2M0</accession>
<gene>
    <name evidence="1" type="ORF">H8790_10030</name>
</gene>
<organism evidence="1 2">
    <name type="scientific">Oscillibacter hominis</name>
    <dbReference type="NCBI Taxonomy" id="2763056"/>
    <lineage>
        <taxon>Bacteria</taxon>
        <taxon>Bacillati</taxon>
        <taxon>Bacillota</taxon>
        <taxon>Clostridia</taxon>
        <taxon>Eubacteriales</taxon>
        <taxon>Oscillospiraceae</taxon>
        <taxon>Oscillibacter</taxon>
    </lineage>
</organism>
<reference evidence="1 2" key="1">
    <citation type="submission" date="2020-08" db="EMBL/GenBank/DDBJ databases">
        <authorList>
            <person name="Liu C."/>
            <person name="Sun Q."/>
        </authorList>
    </citation>
    <scope>NUCLEOTIDE SEQUENCE [LARGE SCALE GENOMIC DNA]</scope>
    <source>
        <strain evidence="1 2">NSJ-62</strain>
    </source>
</reference>
<dbReference type="KEGG" id="ohi:H8790_10030"/>